<evidence type="ECO:0000256" key="1">
    <source>
        <dbReference type="SAM" id="MobiDB-lite"/>
    </source>
</evidence>
<comment type="caution">
    <text evidence="2">The sequence shown here is derived from an EMBL/GenBank/DDBJ whole genome shotgun (WGS) entry which is preliminary data.</text>
</comment>
<feature type="compositionally biased region" description="Pro residues" evidence="1">
    <location>
        <begin position="187"/>
        <end position="208"/>
    </location>
</feature>
<dbReference type="AlphaFoldDB" id="A0AAW1TDI2"/>
<dbReference type="Proteomes" id="UP001485043">
    <property type="component" value="Unassembled WGS sequence"/>
</dbReference>
<keyword evidence="3" id="KW-1185">Reference proteome</keyword>
<feature type="region of interest" description="Disordered" evidence="1">
    <location>
        <begin position="1"/>
        <end position="222"/>
    </location>
</feature>
<evidence type="ECO:0000313" key="2">
    <source>
        <dbReference type="EMBL" id="KAK9866642.1"/>
    </source>
</evidence>
<dbReference type="EMBL" id="JALJOV010000144">
    <property type="protein sequence ID" value="KAK9866642.1"/>
    <property type="molecule type" value="Genomic_DNA"/>
</dbReference>
<evidence type="ECO:0000313" key="3">
    <source>
        <dbReference type="Proteomes" id="UP001485043"/>
    </source>
</evidence>
<proteinExistence type="predicted"/>
<name>A0AAW1TDI2_9CHLO</name>
<protein>
    <submittedName>
        <fullName evidence="2">Uncharacterized protein</fullName>
    </submittedName>
</protein>
<organism evidence="2 3">
    <name type="scientific">Apatococcus fuscideae</name>
    <dbReference type="NCBI Taxonomy" id="2026836"/>
    <lineage>
        <taxon>Eukaryota</taxon>
        <taxon>Viridiplantae</taxon>
        <taxon>Chlorophyta</taxon>
        <taxon>core chlorophytes</taxon>
        <taxon>Trebouxiophyceae</taxon>
        <taxon>Chlorellales</taxon>
        <taxon>Chlorellaceae</taxon>
        <taxon>Apatococcus</taxon>
    </lineage>
</organism>
<reference evidence="2 3" key="1">
    <citation type="journal article" date="2024" name="Nat. Commun.">
        <title>Phylogenomics reveals the evolutionary origins of lichenization in chlorophyte algae.</title>
        <authorList>
            <person name="Puginier C."/>
            <person name="Libourel C."/>
            <person name="Otte J."/>
            <person name="Skaloud P."/>
            <person name="Haon M."/>
            <person name="Grisel S."/>
            <person name="Petersen M."/>
            <person name="Berrin J.G."/>
            <person name="Delaux P.M."/>
            <person name="Dal Grande F."/>
            <person name="Keller J."/>
        </authorList>
    </citation>
    <scope>NUCLEOTIDE SEQUENCE [LARGE SCALE GENOMIC DNA]</scope>
    <source>
        <strain evidence="2 3">SAG 2523</strain>
    </source>
</reference>
<feature type="compositionally biased region" description="Low complexity" evidence="1">
    <location>
        <begin position="172"/>
        <end position="185"/>
    </location>
</feature>
<gene>
    <name evidence="2" type="ORF">WJX84_003516</name>
</gene>
<accession>A0AAW1TDI2</accession>
<feature type="compositionally biased region" description="Low complexity" evidence="1">
    <location>
        <begin position="209"/>
        <end position="222"/>
    </location>
</feature>
<sequence length="222" mass="23739">MALTPPQSRMGRARQGLGSQDRADQDTSCQARRHQDHRQPSPQMTGMRIRGSDQEEEPGQDSAAAPSQWGPVQIRQQCQVTTGEGAGLQQDAGSHLWRGGRFGPRFTPSGFDTPAANRGMYQQSSYNNEFPELPAHLGQSPNSNEGIAGHGQPQQQGQGSGPPPQHSRHLSRASSSSSQSTHTQQPVRPPDGNPPAPRPPNGAPPDAPPQVSKSSPSSSQRQ</sequence>